<reference evidence="4" key="1">
    <citation type="journal article" date="2019" name="Int. J. Syst. Evol. Microbiol.">
        <title>The Global Catalogue of Microorganisms (GCM) 10K type strain sequencing project: providing services to taxonomists for standard genome sequencing and annotation.</title>
        <authorList>
            <consortium name="The Broad Institute Genomics Platform"/>
            <consortium name="The Broad Institute Genome Sequencing Center for Infectious Disease"/>
            <person name="Wu L."/>
            <person name="Ma J."/>
        </authorList>
    </citation>
    <scope>NUCLEOTIDE SEQUENCE [LARGE SCALE GENOMIC DNA]</scope>
    <source>
        <strain evidence="4">JCM 6833</strain>
    </source>
</reference>
<accession>A0ABP6D2P7</accession>
<keyword evidence="2" id="KW-0732">Signal</keyword>
<organism evidence="3 4">
    <name type="scientific">Actinomadura fulvescens</name>
    <dbReference type="NCBI Taxonomy" id="46160"/>
    <lineage>
        <taxon>Bacteria</taxon>
        <taxon>Bacillati</taxon>
        <taxon>Actinomycetota</taxon>
        <taxon>Actinomycetes</taxon>
        <taxon>Streptosporangiales</taxon>
        <taxon>Thermomonosporaceae</taxon>
        <taxon>Actinomadura</taxon>
    </lineage>
</organism>
<gene>
    <name evidence="3" type="ORF">GCM10010411_80540</name>
</gene>
<comment type="caution">
    <text evidence="3">The sequence shown here is derived from an EMBL/GenBank/DDBJ whole genome shotgun (WGS) entry which is preliminary data.</text>
</comment>
<feature type="chain" id="PRO_5045902587" evidence="2">
    <location>
        <begin position="31"/>
        <end position="232"/>
    </location>
</feature>
<feature type="signal peptide" evidence="2">
    <location>
        <begin position="1"/>
        <end position="30"/>
    </location>
</feature>
<name>A0ABP6D2P7_9ACTN</name>
<evidence type="ECO:0000256" key="1">
    <source>
        <dbReference type="SAM" id="MobiDB-lite"/>
    </source>
</evidence>
<keyword evidence="4" id="KW-1185">Reference proteome</keyword>
<dbReference type="EMBL" id="BAAATD010000015">
    <property type="protein sequence ID" value="GAA2630579.1"/>
    <property type="molecule type" value="Genomic_DNA"/>
</dbReference>
<dbReference type="RefSeq" id="WP_344547767.1">
    <property type="nucleotide sequence ID" value="NZ_BAAATD010000015.1"/>
</dbReference>
<sequence length="232" mass="24976">MTLSTKQRAMVVGTAAAVTVTALGAGGAMAADNDRPVAAKDRAAAAKPREMHVTGDAWVNFPGDTEYPHRRFIVDAHGAPWKIENNKIVFGAARGTVKFDHYSPDEPGGPSKHHWGSIKVDYVMATGPVAVVSGIRQDNVPANQRRATLTFYQSPDGHRFDRMGFSWGVVDPRCQTMGSGPAPFSPVSRGPFNERITGYTVKDAPLPVPKGDFLPPDSPADCSFKDEDTQRG</sequence>
<evidence type="ECO:0000256" key="2">
    <source>
        <dbReference type="SAM" id="SignalP"/>
    </source>
</evidence>
<protein>
    <submittedName>
        <fullName evidence="3">Uncharacterized protein</fullName>
    </submittedName>
</protein>
<dbReference type="Proteomes" id="UP001501509">
    <property type="component" value="Unassembled WGS sequence"/>
</dbReference>
<evidence type="ECO:0000313" key="4">
    <source>
        <dbReference type="Proteomes" id="UP001501509"/>
    </source>
</evidence>
<proteinExistence type="predicted"/>
<feature type="compositionally biased region" description="Basic and acidic residues" evidence="1">
    <location>
        <begin position="223"/>
        <end position="232"/>
    </location>
</feature>
<evidence type="ECO:0000313" key="3">
    <source>
        <dbReference type="EMBL" id="GAA2630579.1"/>
    </source>
</evidence>
<feature type="region of interest" description="Disordered" evidence="1">
    <location>
        <begin position="198"/>
        <end position="232"/>
    </location>
</feature>